<accession>A0ACB9L2Q7</accession>
<protein>
    <submittedName>
        <fullName evidence="1">Uncharacterized protein</fullName>
    </submittedName>
</protein>
<sequence>MVQKRPLEVEKTHEISSKLPRQEPCNNLSLFPDINSFEDAGHVSGLSVKGGFSETTLVYEKELLSIERDSENSPGRDDDPDSSLLPGNHSFSSGGTSSTSEEDVLIQAPFNTCFFPEYFYPERSVTRREVIYSLLLECPPQKKVSIGPLHQADIPQLKDADGDINQVDSLSGVKDRDKFEEPLAGTSIIPMPTTALSVDSVVEPEHGIIDCNCLYKGSIRCVRQHVMEERDKLKTLLGLQVFEELGFSNMGEEVAEKWTEEEESLFHEVVFSNPSSMGRNFWSCLSHSFPSRTKAEIVSYYFNVFMLRKRAEQNRLDPMNANSDNDEWQAIEEEDEDSVVESPSVGSC</sequence>
<dbReference type="Proteomes" id="UP001057402">
    <property type="component" value="Chromosome 12"/>
</dbReference>
<name>A0ACB9L2Q7_9MYRT</name>
<proteinExistence type="predicted"/>
<evidence type="ECO:0000313" key="1">
    <source>
        <dbReference type="EMBL" id="KAI4303770.1"/>
    </source>
</evidence>
<organism evidence="1 2">
    <name type="scientific">Melastoma candidum</name>
    <dbReference type="NCBI Taxonomy" id="119954"/>
    <lineage>
        <taxon>Eukaryota</taxon>
        <taxon>Viridiplantae</taxon>
        <taxon>Streptophyta</taxon>
        <taxon>Embryophyta</taxon>
        <taxon>Tracheophyta</taxon>
        <taxon>Spermatophyta</taxon>
        <taxon>Magnoliopsida</taxon>
        <taxon>eudicotyledons</taxon>
        <taxon>Gunneridae</taxon>
        <taxon>Pentapetalae</taxon>
        <taxon>rosids</taxon>
        <taxon>malvids</taxon>
        <taxon>Myrtales</taxon>
        <taxon>Melastomataceae</taxon>
        <taxon>Melastomatoideae</taxon>
        <taxon>Melastomateae</taxon>
        <taxon>Melastoma</taxon>
    </lineage>
</organism>
<dbReference type="EMBL" id="CM042891">
    <property type="protein sequence ID" value="KAI4303770.1"/>
    <property type="molecule type" value="Genomic_DNA"/>
</dbReference>
<comment type="caution">
    <text evidence="1">The sequence shown here is derived from an EMBL/GenBank/DDBJ whole genome shotgun (WGS) entry which is preliminary data.</text>
</comment>
<gene>
    <name evidence="1" type="ORF">MLD38_039365</name>
</gene>
<evidence type="ECO:0000313" key="2">
    <source>
        <dbReference type="Proteomes" id="UP001057402"/>
    </source>
</evidence>
<reference evidence="2" key="1">
    <citation type="journal article" date="2023" name="Front. Plant Sci.">
        <title>Chromosomal-level genome assembly of Melastoma candidum provides insights into trichome evolution.</title>
        <authorList>
            <person name="Zhong Y."/>
            <person name="Wu W."/>
            <person name="Sun C."/>
            <person name="Zou P."/>
            <person name="Liu Y."/>
            <person name="Dai S."/>
            <person name="Zhou R."/>
        </authorList>
    </citation>
    <scope>NUCLEOTIDE SEQUENCE [LARGE SCALE GENOMIC DNA]</scope>
</reference>
<keyword evidence="2" id="KW-1185">Reference proteome</keyword>